<evidence type="ECO:0000313" key="1">
    <source>
        <dbReference type="EMBL" id="GHO44296.1"/>
    </source>
</evidence>
<dbReference type="AlphaFoldDB" id="A0A8J3HYH5"/>
<dbReference type="Proteomes" id="UP000612362">
    <property type="component" value="Unassembled WGS sequence"/>
</dbReference>
<sequence length="68" mass="7841">MQKDLLQEYFIYVPTLSFVDETLTQHAKEENNIGERLEGVSMDKHWTKIALEGQLVVYAKLPQEAECA</sequence>
<accession>A0A8J3HYH5</accession>
<reference evidence="1" key="1">
    <citation type="submission" date="2020-10" db="EMBL/GenBank/DDBJ databases">
        <title>Taxonomic study of unclassified bacteria belonging to the class Ktedonobacteria.</title>
        <authorList>
            <person name="Yabe S."/>
            <person name="Wang C.M."/>
            <person name="Zheng Y."/>
            <person name="Sakai Y."/>
            <person name="Cavaletti L."/>
            <person name="Monciardini P."/>
            <person name="Donadio S."/>
        </authorList>
    </citation>
    <scope>NUCLEOTIDE SEQUENCE</scope>
    <source>
        <strain evidence="1">SOSP1-1</strain>
    </source>
</reference>
<name>A0A8J3HYH5_9CHLR</name>
<dbReference type="EMBL" id="BNJF01000001">
    <property type="protein sequence ID" value="GHO44296.1"/>
    <property type="molecule type" value="Genomic_DNA"/>
</dbReference>
<protein>
    <submittedName>
        <fullName evidence="1">Uncharacterized protein</fullName>
    </submittedName>
</protein>
<organism evidence="1 2">
    <name type="scientific">Ktedonospora formicarum</name>
    <dbReference type="NCBI Taxonomy" id="2778364"/>
    <lineage>
        <taxon>Bacteria</taxon>
        <taxon>Bacillati</taxon>
        <taxon>Chloroflexota</taxon>
        <taxon>Ktedonobacteria</taxon>
        <taxon>Ktedonobacterales</taxon>
        <taxon>Ktedonobacteraceae</taxon>
        <taxon>Ktedonospora</taxon>
    </lineage>
</organism>
<gene>
    <name evidence="1" type="ORF">KSX_24590</name>
</gene>
<evidence type="ECO:0000313" key="2">
    <source>
        <dbReference type="Proteomes" id="UP000612362"/>
    </source>
</evidence>
<keyword evidence="2" id="KW-1185">Reference proteome</keyword>
<proteinExistence type="predicted"/>
<comment type="caution">
    <text evidence="1">The sequence shown here is derived from an EMBL/GenBank/DDBJ whole genome shotgun (WGS) entry which is preliminary data.</text>
</comment>
<dbReference type="RefSeq" id="WP_220193703.1">
    <property type="nucleotide sequence ID" value="NZ_BNJF01000001.1"/>
</dbReference>